<dbReference type="GO" id="GO:0006487">
    <property type="term" value="P:protein N-linked glycosylation"/>
    <property type="evidence" value="ECO:0007669"/>
    <property type="project" value="TreeGrafter"/>
</dbReference>
<evidence type="ECO:0000256" key="1">
    <source>
        <dbReference type="ARBA" id="ARBA00009003"/>
    </source>
</evidence>
<evidence type="ECO:0000256" key="2">
    <source>
        <dbReference type="SAM" id="MobiDB-lite"/>
    </source>
</evidence>
<sequence>MAVRFLRFVSISSLLLLCLWLFLPRLVSQEDAAGDTVKVLDHAIVDEAASQSLDTIINSAQSRPNRRRKSRSTQRSVARTRMTLGEKLRFDFPYDVEGFFPAFIWQTWKTTPTDKDFGFRTQEATWTEQHPTYVHEVITDEVARLLIHHLFEATPEVVEAYDAMPHVILKADFFRYLILLARGGIYSDIDTDCLKPCWDWVPAHFPYDTYGLVVGIEADPDREDWHKWYSRRIQLVQWTLRAKPGHPALVEAIVSITDKILSLKQQGLLASYPRDSAVELTGPAMWTDAVFRYLNSEESGAKQANSMQLALGQALDWRQMTGMKEQRQFGDVIVLPITGFSPGQGHMGSEPFDHPMAMVKHDFEGSWKPEDERMKDRDEKGRPIQWDDKGQIIPYPEDA</sequence>
<dbReference type="PANTHER" id="PTHR31834">
    <property type="entry name" value="INITIATION-SPECIFIC ALPHA-1,6-MANNOSYLTRANSFERASE"/>
    <property type="match status" value="1"/>
</dbReference>
<dbReference type="Gene3D" id="3.90.550.20">
    <property type="match status" value="1"/>
</dbReference>
<keyword evidence="5" id="KW-1185">Reference proteome</keyword>
<feature type="chain" id="PRO_5013345123" description="Nucleotide-diphospho-sugar transferase" evidence="3">
    <location>
        <begin position="30"/>
        <end position="399"/>
    </location>
</feature>
<feature type="region of interest" description="Disordered" evidence="2">
    <location>
        <begin position="364"/>
        <end position="399"/>
    </location>
</feature>
<evidence type="ECO:0008006" key="6">
    <source>
        <dbReference type="Google" id="ProtNLM"/>
    </source>
</evidence>
<evidence type="ECO:0000313" key="4">
    <source>
        <dbReference type="EMBL" id="ORY83245.1"/>
    </source>
</evidence>
<dbReference type="InterPro" id="IPR039367">
    <property type="entry name" value="Och1-like"/>
</dbReference>
<dbReference type="GO" id="GO:0000136">
    <property type="term" value="C:mannan polymerase complex"/>
    <property type="evidence" value="ECO:0007669"/>
    <property type="project" value="TreeGrafter"/>
</dbReference>
<dbReference type="GO" id="GO:0000009">
    <property type="term" value="F:alpha-1,6-mannosyltransferase activity"/>
    <property type="evidence" value="ECO:0007669"/>
    <property type="project" value="InterPro"/>
</dbReference>
<accession>A0A1Y2FKD3</accession>
<reference evidence="4 5" key="1">
    <citation type="submission" date="2016-07" db="EMBL/GenBank/DDBJ databases">
        <title>Pervasive Adenine N6-methylation of Active Genes in Fungi.</title>
        <authorList>
            <consortium name="DOE Joint Genome Institute"/>
            <person name="Mondo S.J."/>
            <person name="Dannebaum R.O."/>
            <person name="Kuo R.C."/>
            <person name="Labutti K."/>
            <person name="Haridas S."/>
            <person name="Kuo A."/>
            <person name="Salamov A."/>
            <person name="Ahrendt S.R."/>
            <person name="Lipzen A."/>
            <person name="Sullivan W."/>
            <person name="Andreopoulos W.B."/>
            <person name="Clum A."/>
            <person name="Lindquist E."/>
            <person name="Daum C."/>
            <person name="Ramamoorthy G.K."/>
            <person name="Gryganskyi A."/>
            <person name="Culley D."/>
            <person name="Magnuson J.K."/>
            <person name="James T.Y."/>
            <person name="O'Malley M.A."/>
            <person name="Stajich J.E."/>
            <person name="Spatafora J.W."/>
            <person name="Visel A."/>
            <person name="Grigoriev I.V."/>
        </authorList>
    </citation>
    <scope>NUCLEOTIDE SEQUENCE [LARGE SCALE GENOMIC DNA]</scope>
    <source>
        <strain evidence="4 5">12-1054</strain>
    </source>
</reference>
<evidence type="ECO:0000313" key="5">
    <source>
        <dbReference type="Proteomes" id="UP000193685"/>
    </source>
</evidence>
<dbReference type="OMA" id="DWADWYS"/>
<proteinExistence type="inferred from homology"/>
<keyword evidence="3" id="KW-0732">Signal</keyword>
<dbReference type="OrthoDB" id="411251at2759"/>
<dbReference type="SUPFAM" id="SSF53448">
    <property type="entry name" value="Nucleotide-diphospho-sugar transferases"/>
    <property type="match status" value="1"/>
</dbReference>
<dbReference type="GeneID" id="63785817"/>
<name>A0A1Y2FKD3_PROLT</name>
<dbReference type="InterPro" id="IPR029044">
    <property type="entry name" value="Nucleotide-diphossugar_trans"/>
</dbReference>
<dbReference type="EMBL" id="MCFI01000008">
    <property type="protein sequence ID" value="ORY83245.1"/>
    <property type="molecule type" value="Genomic_DNA"/>
</dbReference>
<dbReference type="Proteomes" id="UP000193685">
    <property type="component" value="Unassembled WGS sequence"/>
</dbReference>
<feature type="signal peptide" evidence="3">
    <location>
        <begin position="1"/>
        <end position="29"/>
    </location>
</feature>
<dbReference type="STRING" id="56484.A0A1Y2FKD3"/>
<comment type="similarity">
    <text evidence="1">Belongs to the glycosyltransferase 32 family.</text>
</comment>
<dbReference type="RefSeq" id="XP_040725826.1">
    <property type="nucleotide sequence ID" value="XM_040869218.1"/>
</dbReference>
<dbReference type="Pfam" id="PF04488">
    <property type="entry name" value="Gly_transf_sug"/>
    <property type="match status" value="1"/>
</dbReference>
<comment type="caution">
    <text evidence="4">The sequence shown here is derived from an EMBL/GenBank/DDBJ whole genome shotgun (WGS) entry which is preliminary data.</text>
</comment>
<feature type="compositionally biased region" description="Basic and acidic residues" evidence="2">
    <location>
        <begin position="364"/>
        <end position="390"/>
    </location>
</feature>
<dbReference type="AlphaFoldDB" id="A0A1Y2FKD3"/>
<evidence type="ECO:0000256" key="3">
    <source>
        <dbReference type="SAM" id="SignalP"/>
    </source>
</evidence>
<gene>
    <name evidence="4" type="ORF">BCR37DRAFT_379258</name>
</gene>
<organism evidence="4 5">
    <name type="scientific">Protomyces lactucae-debilis</name>
    <dbReference type="NCBI Taxonomy" id="2754530"/>
    <lineage>
        <taxon>Eukaryota</taxon>
        <taxon>Fungi</taxon>
        <taxon>Dikarya</taxon>
        <taxon>Ascomycota</taxon>
        <taxon>Taphrinomycotina</taxon>
        <taxon>Taphrinomycetes</taxon>
        <taxon>Taphrinales</taxon>
        <taxon>Protomycetaceae</taxon>
        <taxon>Protomyces</taxon>
    </lineage>
</organism>
<protein>
    <recommendedName>
        <fullName evidence="6">Nucleotide-diphospho-sugar transferase</fullName>
    </recommendedName>
</protein>
<dbReference type="PANTHER" id="PTHR31834:SF1">
    <property type="entry name" value="INITIATION-SPECIFIC ALPHA-1,6-MANNOSYLTRANSFERASE"/>
    <property type="match status" value="1"/>
</dbReference>
<dbReference type="InterPro" id="IPR007577">
    <property type="entry name" value="GlycoTrfase_DXD_sugar-bd_CS"/>
</dbReference>